<evidence type="ECO:0000313" key="6">
    <source>
        <dbReference type="EMBL" id="CAH1960567.1"/>
    </source>
</evidence>
<comment type="caution">
    <text evidence="6">The sequence shown here is derived from an EMBL/GenBank/DDBJ whole genome shotgun (WGS) entry which is preliminary data.</text>
</comment>
<keyword evidence="5" id="KW-0460">Magnesium</keyword>
<comment type="cofactor">
    <cofactor evidence="1">
        <name>Mg(2+)</name>
        <dbReference type="ChEBI" id="CHEBI:18420"/>
    </cofactor>
</comment>
<protein>
    <submittedName>
        <fullName evidence="6">Uncharacterized protein</fullName>
    </submittedName>
</protein>
<dbReference type="InterPro" id="IPR006384">
    <property type="entry name" value="HAD_hydro_PyrdxlP_Pase-like"/>
</dbReference>
<dbReference type="Gene3D" id="3.40.50.1000">
    <property type="entry name" value="HAD superfamily/HAD-like"/>
    <property type="match status" value="1"/>
</dbReference>
<accession>A0A9P0JSL3</accession>
<evidence type="ECO:0000313" key="7">
    <source>
        <dbReference type="Proteomes" id="UP001152888"/>
    </source>
</evidence>
<dbReference type="PANTHER" id="PTHR20889:SF12">
    <property type="entry name" value="LP01149P"/>
    <property type="match status" value="1"/>
</dbReference>
<keyword evidence="3" id="KW-0479">Metal-binding</keyword>
<keyword evidence="7" id="KW-1185">Reference proteome</keyword>
<dbReference type="InterPro" id="IPR036412">
    <property type="entry name" value="HAD-like_sf"/>
</dbReference>
<reference evidence="6" key="1">
    <citation type="submission" date="2022-03" db="EMBL/GenBank/DDBJ databases">
        <authorList>
            <person name="Sayadi A."/>
        </authorList>
    </citation>
    <scope>NUCLEOTIDE SEQUENCE</scope>
</reference>
<organism evidence="6 7">
    <name type="scientific">Acanthoscelides obtectus</name>
    <name type="common">Bean weevil</name>
    <name type="synonym">Bruchus obtectus</name>
    <dbReference type="NCBI Taxonomy" id="200917"/>
    <lineage>
        <taxon>Eukaryota</taxon>
        <taxon>Metazoa</taxon>
        <taxon>Ecdysozoa</taxon>
        <taxon>Arthropoda</taxon>
        <taxon>Hexapoda</taxon>
        <taxon>Insecta</taxon>
        <taxon>Pterygota</taxon>
        <taxon>Neoptera</taxon>
        <taxon>Endopterygota</taxon>
        <taxon>Coleoptera</taxon>
        <taxon>Polyphaga</taxon>
        <taxon>Cucujiformia</taxon>
        <taxon>Chrysomeloidea</taxon>
        <taxon>Chrysomelidae</taxon>
        <taxon>Bruchinae</taxon>
        <taxon>Bruchini</taxon>
        <taxon>Acanthoscelides</taxon>
    </lineage>
</organism>
<keyword evidence="4" id="KW-0378">Hydrolase</keyword>
<dbReference type="InterPro" id="IPR016965">
    <property type="entry name" value="Pase_PHOSPHO-typ"/>
</dbReference>
<sequence>MTAGEKVIEDKVKTSPEKSSITNLLDTVKEETGSGKVLVHNKKVEEQETDTKLEAKITAKTTETPKGVVRLELSLNILDINKIDLEYSVSKKARKNYFILTMAKKLAVFDFDHTIINDNSDIMAMNMVDRKYIPKEVKDLHKTDGWTVFMQKVFEILYQNNVKEDAVNQLMMNLPAVAGMTELIKELKQNYNYDVIVISDSNSHFIRTWLGANDLSKYISEVFTNPAKFENGMLKIQMYHFQENCKLSTKNLCKGQVLEEFVDNKKKQDIYYEKVVYCGDGLHDFCPILKLSENDVACVRDKYKLLDLVMKAQNGQYLDEDGVVKNLKCDVCVWNTGYDILDFLKPKNDDCVV</sequence>
<dbReference type="PANTHER" id="PTHR20889">
    <property type="entry name" value="PHOSPHATASE, ORPHAN 1, 2"/>
    <property type="match status" value="1"/>
</dbReference>
<dbReference type="OrthoDB" id="10267182at2759"/>
<evidence type="ECO:0000256" key="4">
    <source>
        <dbReference type="ARBA" id="ARBA00022801"/>
    </source>
</evidence>
<dbReference type="EMBL" id="CAKOFQ010006688">
    <property type="protein sequence ID" value="CAH1960567.1"/>
    <property type="molecule type" value="Genomic_DNA"/>
</dbReference>
<dbReference type="Proteomes" id="UP001152888">
    <property type="component" value="Unassembled WGS sequence"/>
</dbReference>
<proteinExistence type="inferred from homology"/>
<dbReference type="Pfam" id="PF06888">
    <property type="entry name" value="Put_Phosphatase"/>
    <property type="match status" value="1"/>
</dbReference>
<dbReference type="SUPFAM" id="SSF56784">
    <property type="entry name" value="HAD-like"/>
    <property type="match status" value="1"/>
</dbReference>
<dbReference type="NCBIfam" id="TIGR01489">
    <property type="entry name" value="DKMTPPase-SF"/>
    <property type="match status" value="1"/>
</dbReference>
<dbReference type="GO" id="GO:0046872">
    <property type="term" value="F:metal ion binding"/>
    <property type="evidence" value="ECO:0007669"/>
    <property type="project" value="UniProtKB-KW"/>
</dbReference>
<evidence type="ECO:0000256" key="2">
    <source>
        <dbReference type="ARBA" id="ARBA00008541"/>
    </source>
</evidence>
<evidence type="ECO:0000256" key="3">
    <source>
        <dbReference type="ARBA" id="ARBA00022723"/>
    </source>
</evidence>
<gene>
    <name evidence="6" type="ORF">ACAOBT_LOCUS3688</name>
</gene>
<dbReference type="AlphaFoldDB" id="A0A9P0JSL3"/>
<comment type="similarity">
    <text evidence="2">Belongs to the HAD-like hydrolase superfamily. PHOSPHO family.</text>
</comment>
<evidence type="ECO:0000256" key="5">
    <source>
        <dbReference type="ARBA" id="ARBA00022842"/>
    </source>
</evidence>
<name>A0A9P0JSL3_ACAOB</name>
<dbReference type="InterPro" id="IPR023214">
    <property type="entry name" value="HAD_sf"/>
</dbReference>
<evidence type="ECO:0000256" key="1">
    <source>
        <dbReference type="ARBA" id="ARBA00001946"/>
    </source>
</evidence>
<dbReference type="NCBIfam" id="TIGR01488">
    <property type="entry name" value="HAD-SF-IB"/>
    <property type="match status" value="1"/>
</dbReference>
<dbReference type="GO" id="GO:0016791">
    <property type="term" value="F:phosphatase activity"/>
    <property type="evidence" value="ECO:0007669"/>
    <property type="project" value="InterPro"/>
</dbReference>